<dbReference type="OrthoDB" id="79572at2157"/>
<evidence type="ECO:0000256" key="4">
    <source>
        <dbReference type="ARBA" id="ARBA00023172"/>
    </source>
</evidence>
<accession>A0A0U3CFX0</accession>
<dbReference type="Proteomes" id="UP000067738">
    <property type="component" value="Chromosome"/>
</dbReference>
<dbReference type="NCBIfam" id="NF033592">
    <property type="entry name" value="transpos_IS4_1"/>
    <property type="match status" value="1"/>
</dbReference>
<dbReference type="Gene3D" id="3.90.350.10">
    <property type="entry name" value="Transposase Inhibitor Protein From Tn5, Chain A, domain 1"/>
    <property type="match status" value="1"/>
</dbReference>
<comment type="similarity">
    <text evidence="1">Belongs to the transposase 11 family.</text>
</comment>
<dbReference type="InterPro" id="IPR002559">
    <property type="entry name" value="Transposase_11"/>
</dbReference>
<dbReference type="Pfam" id="PF01609">
    <property type="entry name" value="DDE_Tnp_1"/>
    <property type="match status" value="1"/>
</dbReference>
<dbReference type="PANTHER" id="PTHR33258:SF1">
    <property type="entry name" value="TRANSPOSASE INSL FOR INSERTION SEQUENCE ELEMENT IS186A-RELATED"/>
    <property type="match status" value="1"/>
</dbReference>
<dbReference type="GO" id="GO:0004803">
    <property type="term" value="F:transposase activity"/>
    <property type="evidence" value="ECO:0007669"/>
    <property type="project" value="InterPro"/>
</dbReference>
<feature type="domain" description="Transposase IS4-like" evidence="5">
    <location>
        <begin position="117"/>
        <end position="339"/>
    </location>
</feature>
<dbReference type="GeneID" id="26735896"/>
<dbReference type="GO" id="GO:0006313">
    <property type="term" value="P:DNA transposition"/>
    <property type="evidence" value="ECO:0007669"/>
    <property type="project" value="InterPro"/>
</dbReference>
<organism evidence="6 7">
    <name type="scientific">Methanobrevibacter millerae</name>
    <dbReference type="NCBI Taxonomy" id="230361"/>
    <lineage>
        <taxon>Archaea</taxon>
        <taxon>Methanobacteriati</taxon>
        <taxon>Methanobacteriota</taxon>
        <taxon>Methanomada group</taxon>
        <taxon>Methanobacteria</taxon>
        <taxon>Methanobacteriales</taxon>
        <taxon>Methanobacteriaceae</taxon>
        <taxon>Methanobrevibacter</taxon>
    </lineage>
</organism>
<evidence type="ECO:0000313" key="6">
    <source>
        <dbReference type="EMBL" id="ALT68715.1"/>
    </source>
</evidence>
<keyword evidence="7" id="KW-1185">Reference proteome</keyword>
<dbReference type="InterPro" id="IPR012337">
    <property type="entry name" value="RNaseH-like_sf"/>
</dbReference>
<dbReference type="RefSeq" id="WP_058739016.1">
    <property type="nucleotide sequence ID" value="NZ_CP011266.1"/>
</dbReference>
<evidence type="ECO:0000313" key="7">
    <source>
        <dbReference type="Proteomes" id="UP000067738"/>
    </source>
</evidence>
<dbReference type="SUPFAM" id="SSF53098">
    <property type="entry name" value="Ribonuclease H-like"/>
    <property type="match status" value="1"/>
</dbReference>
<reference evidence="6 7" key="1">
    <citation type="submission" date="2015-04" db="EMBL/GenBank/DDBJ databases">
        <title>The complete genome sequence of the rumen methanogen Methanobrevibacter millerae SM9.</title>
        <authorList>
            <person name="Leahy S.C."/>
            <person name="Kelly W.J."/>
            <person name="Pacheco D.M."/>
            <person name="Li D."/>
            <person name="Altermann E."/>
            <person name="Attwood G.T."/>
        </authorList>
    </citation>
    <scope>NUCLEOTIDE SEQUENCE [LARGE SCALE GENOMIC DNA]</scope>
    <source>
        <strain evidence="6 7">SM9</strain>
    </source>
</reference>
<dbReference type="EMBL" id="CP011266">
    <property type="protein sequence ID" value="ALT68715.1"/>
    <property type="molecule type" value="Genomic_DNA"/>
</dbReference>
<keyword evidence="2" id="KW-0815">Transposition</keyword>
<sequence>MIDFDHVLDAINDVTQKSEKYVIGNHFTEQSSLSLADWATFLSFKEDKTLQSDIENYIPNYKPELDIPSKQFISSQRSYIKPIMFQDISKRYLELIDYKYDNQTFKTFKGFRLCAGDGSDFEIPDFPETRAEFNIKNTPKYRKPAMCKFSSIQDVLNGFILDGTVADYKAGELPLMHQHLKDVKNMIVPEKTIWTLDRGYPAMELYAKIIEMNSYFIVRLRKDSYIEERMNIKQEDSPISLKITKDCLKKFHDPELKNIYSKKWTINLRIITITNKNGEKYSLLTNIPKKVLGTKEIGEIYKLRWGIETNYNTMKNRIYIENYSGKRRICIEQDIYSKFLKFNIFHYLKIKFNKLIKNKKEQIGDYRKYQVDQANLIRNLKDKLLLILLSKSRKIQEKLMKNFHKSCMRYPNRVKKNKTTPRKKKVRRCYNIQYQPT</sequence>
<dbReference type="PATRIC" id="fig|230361.4.peg.955"/>
<dbReference type="InterPro" id="IPR047952">
    <property type="entry name" value="Transpos_IS4"/>
</dbReference>
<keyword evidence="4" id="KW-0233">DNA recombination</keyword>
<keyword evidence="3" id="KW-0238">DNA-binding</keyword>
<evidence type="ECO:0000256" key="1">
    <source>
        <dbReference type="ARBA" id="ARBA00010075"/>
    </source>
</evidence>
<evidence type="ECO:0000256" key="2">
    <source>
        <dbReference type="ARBA" id="ARBA00022578"/>
    </source>
</evidence>
<dbReference type="PANTHER" id="PTHR33258">
    <property type="entry name" value="TRANSPOSASE INSL FOR INSERTION SEQUENCE ELEMENT IS186A-RELATED"/>
    <property type="match status" value="1"/>
</dbReference>
<proteinExistence type="inferred from homology"/>
<protein>
    <submittedName>
        <fullName evidence="6">Transposase</fullName>
    </submittedName>
</protein>
<dbReference type="GO" id="GO:0003677">
    <property type="term" value="F:DNA binding"/>
    <property type="evidence" value="ECO:0007669"/>
    <property type="project" value="UniProtKB-KW"/>
</dbReference>
<dbReference type="KEGG" id="mmil:sm9_0926"/>
<gene>
    <name evidence="6" type="ORF">sm9_0926</name>
</gene>
<evidence type="ECO:0000256" key="3">
    <source>
        <dbReference type="ARBA" id="ARBA00023125"/>
    </source>
</evidence>
<evidence type="ECO:0000259" key="5">
    <source>
        <dbReference type="Pfam" id="PF01609"/>
    </source>
</evidence>
<dbReference type="AlphaFoldDB" id="A0A0U3CFX0"/>
<name>A0A0U3CFX0_9EURY</name>